<reference evidence="2 3" key="1">
    <citation type="submission" date="2010-08" db="EMBL/GenBank/DDBJ databases">
        <authorList>
            <person name="Durkin A.S."/>
            <person name="Madupu R."/>
            <person name="Torralba M."/>
            <person name="Gillis M."/>
            <person name="Methe B."/>
            <person name="Sutton G."/>
            <person name="Nelson K.E."/>
        </authorList>
    </citation>
    <scope>NUCLEOTIDE SEQUENCE [LARGE SCALE GENOMIC DNA]</scope>
    <source>
        <strain evidence="2 3">ACS-049-V-Sch6</strain>
    </source>
</reference>
<dbReference type="RefSeq" id="WP_005376827.1">
    <property type="nucleotide sequence ID" value="NZ_AEDR01000026.1"/>
</dbReference>
<organism evidence="2 3">
    <name type="scientific">Veillonella atypica ACS-049-V-Sch6</name>
    <dbReference type="NCBI Taxonomy" id="866776"/>
    <lineage>
        <taxon>Bacteria</taxon>
        <taxon>Bacillati</taxon>
        <taxon>Bacillota</taxon>
        <taxon>Negativicutes</taxon>
        <taxon>Veillonellales</taxon>
        <taxon>Veillonellaceae</taxon>
        <taxon>Veillonella</taxon>
    </lineage>
</organism>
<dbReference type="InterPro" id="IPR042101">
    <property type="entry name" value="SRP54_N_sf"/>
</dbReference>
<evidence type="ECO:0000313" key="2">
    <source>
        <dbReference type="EMBL" id="EFL56241.1"/>
    </source>
</evidence>
<dbReference type="Gene3D" id="1.20.120.140">
    <property type="entry name" value="Signal recognition particle SRP54, nucleotide-binding domain"/>
    <property type="match status" value="1"/>
</dbReference>
<accession>E1L5V8</accession>
<dbReference type="eggNOG" id="COG0552">
    <property type="taxonomic scope" value="Bacteria"/>
</dbReference>
<dbReference type="GO" id="GO:0006614">
    <property type="term" value="P:SRP-dependent cotranslational protein targeting to membrane"/>
    <property type="evidence" value="ECO:0007669"/>
    <property type="project" value="InterPro"/>
</dbReference>
<dbReference type="AlphaFoldDB" id="E1L5V8"/>
<dbReference type="SUPFAM" id="SSF47364">
    <property type="entry name" value="Domain of the SRP/SRP receptor G-proteins"/>
    <property type="match status" value="1"/>
</dbReference>
<evidence type="ECO:0000313" key="3">
    <source>
        <dbReference type="Proteomes" id="UP000004211"/>
    </source>
</evidence>
<dbReference type="EMBL" id="AEDR01000026">
    <property type="protein sequence ID" value="EFL56241.1"/>
    <property type="molecule type" value="Genomic_DNA"/>
</dbReference>
<dbReference type="Proteomes" id="UP000004211">
    <property type="component" value="Unassembled WGS sequence"/>
</dbReference>
<dbReference type="InterPro" id="IPR013822">
    <property type="entry name" value="Signal_recog_particl_SRP54_hlx"/>
</dbReference>
<feature type="non-terminal residue" evidence="2">
    <location>
        <position position="76"/>
    </location>
</feature>
<comment type="caution">
    <text evidence="2">The sequence shown here is derived from an EMBL/GenBank/DDBJ whole genome shotgun (WGS) entry which is preliminary data.</text>
</comment>
<feature type="domain" description="Signal recognition particle SRP54 helical bundle" evidence="1">
    <location>
        <begin position="9"/>
        <end position="76"/>
    </location>
</feature>
<dbReference type="GO" id="GO:0005525">
    <property type="term" value="F:GTP binding"/>
    <property type="evidence" value="ECO:0007669"/>
    <property type="project" value="InterPro"/>
</dbReference>
<gene>
    <name evidence="2" type="ORF">HMPREF9321_0418</name>
</gene>
<dbReference type="Pfam" id="PF02881">
    <property type="entry name" value="SRP54_N"/>
    <property type="match status" value="1"/>
</dbReference>
<name>E1L5V8_9FIRM</name>
<dbReference type="InterPro" id="IPR036225">
    <property type="entry name" value="SRP/SRP_N"/>
</dbReference>
<proteinExistence type="predicted"/>
<dbReference type="SMART" id="SM00963">
    <property type="entry name" value="SRP54_N"/>
    <property type="match status" value="1"/>
</dbReference>
<sequence length="76" mass="8564">MAFGFFNKIKEGLEKTRKSFVKNVETVIIGYAEIDDDFLDDLEAVMLTSDLGPKTTEYLMKEIRRGVTEGVINNTG</sequence>
<protein>
    <submittedName>
        <fullName evidence="2">Putative FtsY-like protein</fullName>
    </submittedName>
</protein>
<evidence type="ECO:0000259" key="1">
    <source>
        <dbReference type="SMART" id="SM00963"/>
    </source>
</evidence>